<dbReference type="InterPro" id="IPR044846">
    <property type="entry name" value="GH10"/>
</dbReference>
<dbReference type="PANTHER" id="PTHR31490">
    <property type="entry name" value="GLYCOSYL HYDROLASE"/>
    <property type="match status" value="1"/>
</dbReference>
<evidence type="ECO:0000256" key="8">
    <source>
        <dbReference type="ARBA" id="ARBA00023326"/>
    </source>
</evidence>
<accession>A0ABW2Q3S2</accession>
<dbReference type="EMBL" id="JBHTCQ010000001">
    <property type="protein sequence ID" value="MFC7404148.1"/>
    <property type="molecule type" value="Genomic_DNA"/>
</dbReference>
<dbReference type="SMART" id="SM00633">
    <property type="entry name" value="Glyco_10"/>
    <property type="match status" value="1"/>
</dbReference>
<dbReference type="SUPFAM" id="SSF51445">
    <property type="entry name" value="(Trans)glycosidases"/>
    <property type="match status" value="1"/>
</dbReference>
<evidence type="ECO:0000313" key="13">
    <source>
        <dbReference type="Proteomes" id="UP001596455"/>
    </source>
</evidence>
<dbReference type="RefSeq" id="WP_382391268.1">
    <property type="nucleotide sequence ID" value="NZ_JBHTCQ010000001.1"/>
</dbReference>
<keyword evidence="8 9" id="KW-0624">Polysaccharide degradation</keyword>
<feature type="domain" description="GH10" evidence="11">
    <location>
        <begin position="70"/>
        <end position="363"/>
    </location>
</feature>
<evidence type="ECO:0000256" key="4">
    <source>
        <dbReference type="ARBA" id="ARBA00022729"/>
    </source>
</evidence>
<dbReference type="EC" id="3.2.1.8" evidence="9"/>
<dbReference type="Proteomes" id="UP001596455">
    <property type="component" value="Unassembled WGS sequence"/>
</dbReference>
<evidence type="ECO:0000313" key="12">
    <source>
        <dbReference type="EMBL" id="MFC7404148.1"/>
    </source>
</evidence>
<comment type="caution">
    <text evidence="12">The sequence shown here is derived from an EMBL/GenBank/DDBJ whole genome shotgun (WGS) entry which is preliminary data.</text>
</comment>
<sequence>MRTRTVTAMIAVGAATGMLACAAPASAQPPGLAKQDTLAWLAPPGLEVGAAVAGGGHHENQEYPDPFFFDTEYRELLANEFTSLTPENQLKWDFVHPEPDVYDFEAADAIVEFAEQNGQDVRGHTLLWHNQNPAWLEEGDFTAAELRAILRDHIRTVVGRYAGQIDQWEVANEIFDDSGNLRAQENIWLRELGPGIVADAFRWAHEADPSAELFLNDYNVEGINAKSDAYYALVQDLLADGVPIHGMGHQAHLGLQYGFDPGLQQNLERFGDLGLVTAITELDIRMELGEDGVPTAEQVAEQARRFSAVLEACLAVDSCESFTLWGASDLYSWVPHTFAGQGSATPWTEDLERKPAYCALQRTLAEASPGGAQRFAHHPAYAECRALLS</sequence>
<feature type="signal peptide" evidence="10">
    <location>
        <begin position="1"/>
        <end position="27"/>
    </location>
</feature>
<keyword evidence="7 9" id="KW-0326">Glycosidase</keyword>
<dbReference type="PROSITE" id="PS51760">
    <property type="entry name" value="GH10_2"/>
    <property type="match status" value="1"/>
</dbReference>
<gene>
    <name evidence="12" type="ORF">ACFQQL_03420</name>
</gene>
<dbReference type="Pfam" id="PF00331">
    <property type="entry name" value="Glyco_hydro_10"/>
    <property type="match status" value="1"/>
</dbReference>
<dbReference type="PRINTS" id="PR00134">
    <property type="entry name" value="GLHYDRLASE10"/>
</dbReference>
<keyword evidence="3" id="KW-0858">Xylan degradation</keyword>
<keyword evidence="13" id="KW-1185">Reference proteome</keyword>
<evidence type="ECO:0000256" key="6">
    <source>
        <dbReference type="ARBA" id="ARBA00023277"/>
    </source>
</evidence>
<dbReference type="InterPro" id="IPR017853">
    <property type="entry name" value="GH"/>
</dbReference>
<reference evidence="13" key="1">
    <citation type="journal article" date="2019" name="Int. J. Syst. Evol. Microbiol.">
        <title>The Global Catalogue of Microorganisms (GCM) 10K type strain sequencing project: providing services to taxonomists for standard genome sequencing and annotation.</title>
        <authorList>
            <consortium name="The Broad Institute Genomics Platform"/>
            <consortium name="The Broad Institute Genome Sequencing Center for Infectious Disease"/>
            <person name="Wu L."/>
            <person name="Ma J."/>
        </authorList>
    </citation>
    <scope>NUCLEOTIDE SEQUENCE [LARGE SCALE GENOMIC DNA]</scope>
    <source>
        <strain evidence="13">JCM 1490</strain>
    </source>
</reference>
<evidence type="ECO:0000256" key="7">
    <source>
        <dbReference type="ARBA" id="ARBA00023295"/>
    </source>
</evidence>
<evidence type="ECO:0000256" key="5">
    <source>
        <dbReference type="ARBA" id="ARBA00022801"/>
    </source>
</evidence>
<evidence type="ECO:0000256" key="3">
    <source>
        <dbReference type="ARBA" id="ARBA00022651"/>
    </source>
</evidence>
<evidence type="ECO:0000256" key="2">
    <source>
        <dbReference type="ARBA" id="ARBA00007495"/>
    </source>
</evidence>
<keyword evidence="4 10" id="KW-0732">Signal</keyword>
<dbReference type="Gene3D" id="3.20.20.80">
    <property type="entry name" value="Glycosidases"/>
    <property type="match status" value="1"/>
</dbReference>
<keyword evidence="6 9" id="KW-0119">Carbohydrate metabolism</keyword>
<dbReference type="InterPro" id="IPR001000">
    <property type="entry name" value="GH10_dom"/>
</dbReference>
<dbReference type="PANTHER" id="PTHR31490:SF88">
    <property type="entry name" value="BETA-XYLANASE"/>
    <property type="match status" value="1"/>
</dbReference>
<feature type="chain" id="PRO_5045063831" description="Beta-xylanase" evidence="10">
    <location>
        <begin position="28"/>
        <end position="389"/>
    </location>
</feature>
<dbReference type="PROSITE" id="PS51257">
    <property type="entry name" value="PROKAR_LIPOPROTEIN"/>
    <property type="match status" value="1"/>
</dbReference>
<organism evidence="12 13">
    <name type="scientific">Georgenia alba</name>
    <dbReference type="NCBI Taxonomy" id="2233858"/>
    <lineage>
        <taxon>Bacteria</taxon>
        <taxon>Bacillati</taxon>
        <taxon>Actinomycetota</taxon>
        <taxon>Actinomycetes</taxon>
        <taxon>Micrococcales</taxon>
        <taxon>Bogoriellaceae</taxon>
        <taxon>Georgenia</taxon>
    </lineage>
</organism>
<keyword evidence="5 9" id="KW-0378">Hydrolase</keyword>
<evidence type="ECO:0000259" key="11">
    <source>
        <dbReference type="PROSITE" id="PS51760"/>
    </source>
</evidence>
<comment type="similarity">
    <text evidence="2 9">Belongs to the glycosyl hydrolase 10 (cellulase F) family.</text>
</comment>
<proteinExistence type="inferred from homology"/>
<evidence type="ECO:0000256" key="10">
    <source>
        <dbReference type="SAM" id="SignalP"/>
    </source>
</evidence>
<protein>
    <recommendedName>
        <fullName evidence="9">Beta-xylanase</fullName>
        <ecNumber evidence="9">3.2.1.8</ecNumber>
    </recommendedName>
</protein>
<name>A0ABW2Q3S2_9MICO</name>
<evidence type="ECO:0000256" key="1">
    <source>
        <dbReference type="ARBA" id="ARBA00000681"/>
    </source>
</evidence>
<comment type="catalytic activity">
    <reaction evidence="1 9">
        <text>Endohydrolysis of (1-&gt;4)-beta-D-xylosidic linkages in xylans.</text>
        <dbReference type="EC" id="3.2.1.8"/>
    </reaction>
</comment>
<evidence type="ECO:0000256" key="9">
    <source>
        <dbReference type="RuleBase" id="RU361174"/>
    </source>
</evidence>